<dbReference type="PANTHER" id="PTHR10146:SF14">
    <property type="entry name" value="PYRIDOXAL PHOSPHATE HOMEOSTASIS PROTEIN"/>
    <property type="match status" value="1"/>
</dbReference>
<proteinExistence type="inferred from homology"/>
<dbReference type="Gene3D" id="3.20.20.10">
    <property type="entry name" value="Alanine racemase"/>
    <property type="match status" value="1"/>
</dbReference>
<evidence type="ECO:0000256" key="4">
    <source>
        <dbReference type="RuleBase" id="RU004514"/>
    </source>
</evidence>
<evidence type="ECO:0000256" key="2">
    <source>
        <dbReference type="HAMAP-Rule" id="MF_02087"/>
    </source>
</evidence>
<dbReference type="CDD" id="cd00635">
    <property type="entry name" value="PLPDE_III_YBL036c_like"/>
    <property type="match status" value="1"/>
</dbReference>
<dbReference type="EMBL" id="CP070496">
    <property type="protein sequence ID" value="QSB04252.1"/>
    <property type="molecule type" value="Genomic_DNA"/>
</dbReference>
<dbReference type="InterPro" id="IPR001608">
    <property type="entry name" value="Ala_racemase_N"/>
</dbReference>
<dbReference type="SUPFAM" id="SSF51419">
    <property type="entry name" value="PLP-binding barrel"/>
    <property type="match status" value="1"/>
</dbReference>
<comment type="cofactor">
    <cofactor evidence="3">
        <name>pyridoxal 5'-phosphate</name>
        <dbReference type="ChEBI" id="CHEBI:597326"/>
    </cofactor>
</comment>
<reference evidence="6" key="1">
    <citation type="submission" date="2021-02" db="EMBL/GenBank/DDBJ databases">
        <title>Natronoglycomyces albus gen. nov., sp. nov, a haloalkaliphilic actinobacterium from a soda solonchak soil.</title>
        <authorList>
            <person name="Sorokin D.Y."/>
            <person name="Khijniak T.V."/>
            <person name="Zakharycheva A.P."/>
            <person name="Boueva O.V."/>
            <person name="Ariskina E.V."/>
            <person name="Hahnke R.L."/>
            <person name="Bunk B."/>
            <person name="Sproer C."/>
            <person name="Schumann P."/>
            <person name="Evtushenko L.I."/>
            <person name="Kublanov I.V."/>
        </authorList>
    </citation>
    <scope>NUCLEOTIDE SEQUENCE</scope>
    <source>
        <strain evidence="6">DSM 106290</strain>
    </source>
</reference>
<dbReference type="PROSITE" id="PS01211">
    <property type="entry name" value="UPF0001"/>
    <property type="match status" value="1"/>
</dbReference>
<dbReference type="Pfam" id="PF01168">
    <property type="entry name" value="Ala_racemase_N"/>
    <property type="match status" value="1"/>
</dbReference>
<name>A0A895XKB3_9ACTN</name>
<comment type="similarity">
    <text evidence="2 4">Belongs to the pyridoxal phosphate-binding protein YggS/PROSC family.</text>
</comment>
<feature type="domain" description="Alanine racemase N-terminal" evidence="5">
    <location>
        <begin position="25"/>
        <end position="235"/>
    </location>
</feature>
<dbReference type="NCBIfam" id="TIGR00044">
    <property type="entry name" value="YggS family pyridoxal phosphate-dependent enzyme"/>
    <property type="match status" value="1"/>
</dbReference>
<dbReference type="GO" id="GO:0030170">
    <property type="term" value="F:pyridoxal phosphate binding"/>
    <property type="evidence" value="ECO:0007669"/>
    <property type="project" value="UniProtKB-UniRule"/>
</dbReference>
<keyword evidence="1 2" id="KW-0663">Pyridoxal phosphate</keyword>
<evidence type="ECO:0000256" key="1">
    <source>
        <dbReference type="ARBA" id="ARBA00022898"/>
    </source>
</evidence>
<dbReference type="Proteomes" id="UP000662939">
    <property type="component" value="Chromosome"/>
</dbReference>
<feature type="modified residue" description="N6-(pyridoxal phosphate)lysine" evidence="2 3">
    <location>
        <position position="48"/>
    </location>
</feature>
<dbReference type="KEGG" id="nav:JQS30_10605"/>
<accession>A0A895XKB3</accession>
<dbReference type="PANTHER" id="PTHR10146">
    <property type="entry name" value="PROLINE SYNTHETASE CO-TRANSCRIBED BACTERIAL HOMOLOG PROTEIN"/>
    <property type="match status" value="1"/>
</dbReference>
<dbReference type="InterPro" id="IPR029066">
    <property type="entry name" value="PLP-binding_barrel"/>
</dbReference>
<keyword evidence="7" id="KW-1185">Reference proteome</keyword>
<organism evidence="6 7">
    <name type="scientific">Natronoglycomyces albus</name>
    <dbReference type="NCBI Taxonomy" id="2811108"/>
    <lineage>
        <taxon>Bacteria</taxon>
        <taxon>Bacillati</taxon>
        <taxon>Actinomycetota</taxon>
        <taxon>Actinomycetes</taxon>
        <taxon>Glycomycetales</taxon>
        <taxon>Glycomycetaceae</taxon>
        <taxon>Natronoglycomyces</taxon>
    </lineage>
</organism>
<evidence type="ECO:0000313" key="7">
    <source>
        <dbReference type="Proteomes" id="UP000662939"/>
    </source>
</evidence>
<dbReference type="PIRSF" id="PIRSF004848">
    <property type="entry name" value="YBL036c_PLPDEIII"/>
    <property type="match status" value="1"/>
</dbReference>
<evidence type="ECO:0000256" key="3">
    <source>
        <dbReference type="PIRSR" id="PIRSR004848-1"/>
    </source>
</evidence>
<dbReference type="AlphaFoldDB" id="A0A895XKB3"/>
<evidence type="ECO:0000313" key="6">
    <source>
        <dbReference type="EMBL" id="QSB04252.1"/>
    </source>
</evidence>
<dbReference type="InterPro" id="IPR011078">
    <property type="entry name" value="PyrdxlP_homeostasis"/>
</dbReference>
<comment type="function">
    <text evidence="2">Pyridoxal 5'-phosphate (PLP)-binding protein, which is involved in PLP homeostasis.</text>
</comment>
<dbReference type="HAMAP" id="MF_02087">
    <property type="entry name" value="PLP_homeostasis"/>
    <property type="match status" value="1"/>
</dbReference>
<protein>
    <recommendedName>
        <fullName evidence="2">Pyridoxal phosphate homeostasis protein</fullName>
        <shortName evidence="2">PLP homeostasis protein</shortName>
    </recommendedName>
</protein>
<evidence type="ECO:0000259" key="5">
    <source>
        <dbReference type="Pfam" id="PF01168"/>
    </source>
</evidence>
<gene>
    <name evidence="6" type="ORF">JQS30_10605</name>
</gene>
<sequence length="241" mass="25606">MLPPSLTPTKSRQADIDENVAAARQAIAHACRAAGRSPESVRLVAITKTFPAVDAVALVRAGITDIGENREQEAAPKAAELTVSGVEVAWHFVGQLQRNKARSVARFADWIHSVDRDRLVSSLDRAAAEHGRRPRVLLQVNLDGAPGRGGVAVSDVAALAESVAKSSSLTLSGVMGVAPPQWEPKEAFDLLAECSHRVRRIEANASEISAGMSGDFEEAIACGATMIRLGGKLLGRRDRPH</sequence>
<dbReference type="RefSeq" id="WP_213170251.1">
    <property type="nucleotide sequence ID" value="NZ_CP070496.1"/>
</dbReference>